<name>A0A9Q8Z7J6_CURCL</name>
<feature type="region of interest" description="Disordered" evidence="1">
    <location>
        <begin position="1"/>
        <end position="25"/>
    </location>
</feature>
<dbReference type="PANTHER" id="PTHR38790:SF4">
    <property type="entry name" value="2EXR DOMAIN-CONTAINING PROTEIN"/>
    <property type="match status" value="1"/>
</dbReference>
<evidence type="ECO:0000313" key="4">
    <source>
        <dbReference type="Proteomes" id="UP001056012"/>
    </source>
</evidence>
<dbReference type="EMBL" id="CP089276">
    <property type="protein sequence ID" value="USP77115.1"/>
    <property type="molecule type" value="Genomic_DNA"/>
</dbReference>
<evidence type="ECO:0000256" key="1">
    <source>
        <dbReference type="SAM" id="MobiDB-lite"/>
    </source>
</evidence>
<accession>A0A9Q8Z7J6</accession>
<keyword evidence="4" id="KW-1185">Reference proteome</keyword>
<feature type="compositionally biased region" description="Polar residues" evidence="1">
    <location>
        <begin position="12"/>
        <end position="23"/>
    </location>
</feature>
<dbReference type="InterPro" id="IPR056632">
    <property type="entry name" value="DUF7730"/>
</dbReference>
<feature type="compositionally biased region" description="Basic and acidic residues" evidence="1">
    <location>
        <begin position="1"/>
        <end position="11"/>
    </location>
</feature>
<evidence type="ECO:0000313" key="3">
    <source>
        <dbReference type="EMBL" id="USP77115.1"/>
    </source>
</evidence>
<dbReference type="VEuPathDB" id="FungiDB:yc1106_04389"/>
<organism evidence="3 4">
    <name type="scientific">Curvularia clavata</name>
    <dbReference type="NCBI Taxonomy" id="95742"/>
    <lineage>
        <taxon>Eukaryota</taxon>
        <taxon>Fungi</taxon>
        <taxon>Dikarya</taxon>
        <taxon>Ascomycota</taxon>
        <taxon>Pezizomycotina</taxon>
        <taxon>Dothideomycetes</taxon>
        <taxon>Pleosporomycetidae</taxon>
        <taxon>Pleosporales</taxon>
        <taxon>Pleosporineae</taxon>
        <taxon>Pleosporaceae</taxon>
        <taxon>Curvularia</taxon>
    </lineage>
</organism>
<protein>
    <recommendedName>
        <fullName evidence="2">DUF7730 domain-containing protein</fullName>
    </recommendedName>
</protein>
<dbReference type="PANTHER" id="PTHR38790">
    <property type="entry name" value="2EXR DOMAIN-CONTAINING PROTEIN-RELATED"/>
    <property type="match status" value="1"/>
</dbReference>
<sequence length="234" mass="27032">MAPRKPHDMNDKATSPNKSTASTGAGVVKRRYEKVRFYEDGLLNIERKAGKYFKMARQNQQQSPLLRLPAELRNKIFAYALGGRTFRFKTTGNYPWYIKNVTKYKHALALLQVCRQIYAETALLPFSTNTFSASRLYVLEEWAESLHSARAQSIKWIRLKLQLSSGMGFLINKIHCESFKFDKPLVLPEISNRGHVVLSLTHKAGIPKAVEQRMQKKIMRMFKEKNEGINFVFE</sequence>
<gene>
    <name evidence="3" type="ORF">yc1106_04389</name>
</gene>
<reference evidence="3" key="1">
    <citation type="submission" date="2021-12" db="EMBL/GenBank/DDBJ databases">
        <title>Curvularia clavata genome.</title>
        <authorList>
            <person name="Cao Y."/>
        </authorList>
    </citation>
    <scope>NUCLEOTIDE SEQUENCE</scope>
    <source>
        <strain evidence="3">Yc1106</strain>
    </source>
</reference>
<dbReference type="Proteomes" id="UP001056012">
    <property type="component" value="Chromosome 3"/>
</dbReference>
<dbReference type="OrthoDB" id="5413827at2759"/>
<proteinExistence type="predicted"/>
<dbReference type="AlphaFoldDB" id="A0A9Q8Z7J6"/>
<evidence type="ECO:0000259" key="2">
    <source>
        <dbReference type="Pfam" id="PF24864"/>
    </source>
</evidence>
<feature type="domain" description="DUF7730" evidence="2">
    <location>
        <begin position="105"/>
        <end position="165"/>
    </location>
</feature>
<dbReference type="Pfam" id="PF24864">
    <property type="entry name" value="DUF7730"/>
    <property type="match status" value="1"/>
</dbReference>